<keyword evidence="11" id="KW-1185">Reference proteome</keyword>
<keyword evidence="6" id="KW-0482">Metalloprotease</keyword>
<keyword evidence="8" id="KW-0732">Signal</keyword>
<evidence type="ECO:0000256" key="3">
    <source>
        <dbReference type="ARBA" id="ARBA00022723"/>
    </source>
</evidence>
<dbReference type="EMBL" id="MQWB01000001">
    <property type="protein sequence ID" value="OZC04188.1"/>
    <property type="molecule type" value="Genomic_DNA"/>
</dbReference>
<dbReference type="InterPro" id="IPR016047">
    <property type="entry name" value="M23ase_b-sheet_dom"/>
</dbReference>
<keyword evidence="5" id="KW-0862">Zinc</keyword>
<dbReference type="Pfam" id="PF01551">
    <property type="entry name" value="Peptidase_M23"/>
    <property type="match status" value="1"/>
</dbReference>
<comment type="caution">
    <text evidence="10">The sequence shown here is derived from an EMBL/GenBank/DDBJ whole genome shotgun (WGS) entry which is preliminary data.</text>
</comment>
<dbReference type="PANTHER" id="PTHR21666">
    <property type="entry name" value="PEPTIDASE-RELATED"/>
    <property type="match status" value="1"/>
</dbReference>
<dbReference type="GO" id="GO:0046872">
    <property type="term" value="F:metal ion binding"/>
    <property type="evidence" value="ECO:0007669"/>
    <property type="project" value="UniProtKB-KW"/>
</dbReference>
<accession>A0A259U2Y0</accession>
<feature type="region of interest" description="Disordered" evidence="7">
    <location>
        <begin position="36"/>
        <end position="74"/>
    </location>
</feature>
<dbReference type="AlphaFoldDB" id="A0A259U2Y0"/>
<feature type="compositionally biased region" description="Basic and acidic residues" evidence="7">
    <location>
        <begin position="53"/>
        <end position="65"/>
    </location>
</feature>
<protein>
    <recommendedName>
        <fullName evidence="9">M23ase beta-sheet core domain-containing protein</fullName>
    </recommendedName>
</protein>
<dbReference type="InParanoid" id="A0A259U2Y0"/>
<keyword evidence="2" id="KW-0645">Protease</keyword>
<sequence length="219" mass="22681">MRFLSALALLTVVLAGCAAPGAGTRANGWAAAPRAETAPVRSGGGAVRVVSSRPERPARAPEASRPRAVSGSAPSLASGALIPVEGISVDRLKDSFHAGRSGGRTHNAIDIAAPRGTPVLAIVDGRVSRKHWNALGGRTLYLTSADGTHDFYYAHLDAYEDGIEIGSTVQRGDVLGTVGSTGNAQGPHLHFQILRKGSGRGTPINPYEVLTESVLYAGR</sequence>
<evidence type="ECO:0000259" key="9">
    <source>
        <dbReference type="Pfam" id="PF01551"/>
    </source>
</evidence>
<organism evidence="10 11">
    <name type="scientific">Rubricoccus marinus</name>
    <dbReference type="NCBI Taxonomy" id="716817"/>
    <lineage>
        <taxon>Bacteria</taxon>
        <taxon>Pseudomonadati</taxon>
        <taxon>Rhodothermota</taxon>
        <taxon>Rhodothermia</taxon>
        <taxon>Rhodothermales</taxon>
        <taxon>Rubricoccaceae</taxon>
        <taxon>Rubricoccus</taxon>
    </lineage>
</organism>
<dbReference type="CDD" id="cd12797">
    <property type="entry name" value="M23_peptidase"/>
    <property type="match status" value="1"/>
</dbReference>
<gene>
    <name evidence="10" type="ORF">BSZ36_15080</name>
</gene>
<reference evidence="10 11" key="1">
    <citation type="submission" date="2016-11" db="EMBL/GenBank/DDBJ databases">
        <title>Study of marine rhodopsin-containing bacteria.</title>
        <authorList>
            <person name="Yoshizawa S."/>
            <person name="Kumagai Y."/>
            <person name="Kogure K."/>
        </authorList>
    </citation>
    <scope>NUCLEOTIDE SEQUENCE [LARGE SCALE GENOMIC DNA]</scope>
    <source>
        <strain evidence="10 11">SG-29</strain>
    </source>
</reference>
<feature type="domain" description="M23ase beta-sheet core" evidence="9">
    <location>
        <begin position="105"/>
        <end position="206"/>
    </location>
</feature>
<evidence type="ECO:0000256" key="6">
    <source>
        <dbReference type="ARBA" id="ARBA00023049"/>
    </source>
</evidence>
<name>A0A259U2Y0_9BACT</name>
<evidence type="ECO:0000256" key="5">
    <source>
        <dbReference type="ARBA" id="ARBA00022833"/>
    </source>
</evidence>
<dbReference type="Proteomes" id="UP000216446">
    <property type="component" value="Unassembled WGS sequence"/>
</dbReference>
<evidence type="ECO:0000313" key="11">
    <source>
        <dbReference type="Proteomes" id="UP000216446"/>
    </source>
</evidence>
<dbReference type="PANTHER" id="PTHR21666:SF288">
    <property type="entry name" value="CELL DIVISION PROTEIN YTFB"/>
    <property type="match status" value="1"/>
</dbReference>
<dbReference type="Gene3D" id="2.70.70.10">
    <property type="entry name" value="Glucose Permease (Domain IIA)"/>
    <property type="match status" value="1"/>
</dbReference>
<evidence type="ECO:0000256" key="4">
    <source>
        <dbReference type="ARBA" id="ARBA00022801"/>
    </source>
</evidence>
<comment type="cofactor">
    <cofactor evidence="1">
        <name>Zn(2+)</name>
        <dbReference type="ChEBI" id="CHEBI:29105"/>
    </cofactor>
</comment>
<dbReference type="InterPro" id="IPR011055">
    <property type="entry name" value="Dup_hybrid_motif"/>
</dbReference>
<keyword evidence="3" id="KW-0479">Metal-binding</keyword>
<evidence type="ECO:0000256" key="1">
    <source>
        <dbReference type="ARBA" id="ARBA00001947"/>
    </source>
</evidence>
<dbReference type="GO" id="GO:0006508">
    <property type="term" value="P:proteolysis"/>
    <property type="evidence" value="ECO:0007669"/>
    <property type="project" value="UniProtKB-KW"/>
</dbReference>
<dbReference type="RefSeq" id="WP_094550385.1">
    <property type="nucleotide sequence ID" value="NZ_MQWB01000001.1"/>
</dbReference>
<evidence type="ECO:0000313" key="10">
    <source>
        <dbReference type="EMBL" id="OZC04188.1"/>
    </source>
</evidence>
<dbReference type="PROSITE" id="PS51257">
    <property type="entry name" value="PROKAR_LIPOPROTEIN"/>
    <property type="match status" value="1"/>
</dbReference>
<dbReference type="SUPFAM" id="SSF51261">
    <property type="entry name" value="Duplicated hybrid motif"/>
    <property type="match status" value="1"/>
</dbReference>
<proteinExistence type="predicted"/>
<dbReference type="GO" id="GO:0004222">
    <property type="term" value="F:metalloendopeptidase activity"/>
    <property type="evidence" value="ECO:0007669"/>
    <property type="project" value="TreeGrafter"/>
</dbReference>
<dbReference type="FunCoup" id="A0A259U2Y0">
    <property type="interactions" value="107"/>
</dbReference>
<feature type="signal peptide" evidence="8">
    <location>
        <begin position="1"/>
        <end position="18"/>
    </location>
</feature>
<dbReference type="InterPro" id="IPR050570">
    <property type="entry name" value="Cell_wall_metabolism_enzyme"/>
</dbReference>
<feature type="chain" id="PRO_5012039848" description="M23ase beta-sheet core domain-containing protein" evidence="8">
    <location>
        <begin position="19"/>
        <end position="219"/>
    </location>
</feature>
<dbReference type="OrthoDB" id="9810477at2"/>
<evidence type="ECO:0000256" key="7">
    <source>
        <dbReference type="SAM" id="MobiDB-lite"/>
    </source>
</evidence>
<keyword evidence="4" id="KW-0378">Hydrolase</keyword>
<evidence type="ECO:0000256" key="2">
    <source>
        <dbReference type="ARBA" id="ARBA00022670"/>
    </source>
</evidence>
<evidence type="ECO:0000256" key="8">
    <source>
        <dbReference type="SAM" id="SignalP"/>
    </source>
</evidence>